<dbReference type="OrthoDB" id="4932428at2759"/>
<evidence type="ECO:0000313" key="2">
    <source>
        <dbReference type="Proteomes" id="UP000799777"/>
    </source>
</evidence>
<organism evidence="1 2">
    <name type="scientific">Setomelanomma holmii</name>
    <dbReference type="NCBI Taxonomy" id="210430"/>
    <lineage>
        <taxon>Eukaryota</taxon>
        <taxon>Fungi</taxon>
        <taxon>Dikarya</taxon>
        <taxon>Ascomycota</taxon>
        <taxon>Pezizomycotina</taxon>
        <taxon>Dothideomycetes</taxon>
        <taxon>Pleosporomycetidae</taxon>
        <taxon>Pleosporales</taxon>
        <taxon>Pleosporineae</taxon>
        <taxon>Phaeosphaeriaceae</taxon>
        <taxon>Setomelanomma</taxon>
    </lineage>
</organism>
<gene>
    <name evidence="1" type="ORF">EK21DRAFT_96048</name>
</gene>
<name>A0A9P4HJ00_9PLEO</name>
<sequence>MSRRISTAEKDQHIQALRTHQVNTLVELRRIEKAFAVLGTPDVSEPMTAAWSYYVDSHGLLTELRGLTRNYPFSSHCLDEAKSRVFSDPASNRSWNLCWLVLTKIHTDQLIPYYARYQASQPTMWGGHTPSSEQISQLTNAFVAEWNEALRQMLRHWEQP</sequence>
<reference evidence="1" key="1">
    <citation type="journal article" date="2020" name="Stud. Mycol.">
        <title>101 Dothideomycetes genomes: a test case for predicting lifestyles and emergence of pathogens.</title>
        <authorList>
            <person name="Haridas S."/>
            <person name="Albert R."/>
            <person name="Binder M."/>
            <person name="Bloem J."/>
            <person name="Labutti K."/>
            <person name="Salamov A."/>
            <person name="Andreopoulos B."/>
            <person name="Baker S."/>
            <person name="Barry K."/>
            <person name="Bills G."/>
            <person name="Bluhm B."/>
            <person name="Cannon C."/>
            <person name="Castanera R."/>
            <person name="Culley D."/>
            <person name="Daum C."/>
            <person name="Ezra D."/>
            <person name="Gonzalez J."/>
            <person name="Henrissat B."/>
            <person name="Kuo A."/>
            <person name="Liang C."/>
            <person name="Lipzen A."/>
            <person name="Lutzoni F."/>
            <person name="Magnuson J."/>
            <person name="Mondo S."/>
            <person name="Nolan M."/>
            <person name="Ohm R."/>
            <person name="Pangilinan J."/>
            <person name="Park H.-J."/>
            <person name="Ramirez L."/>
            <person name="Alfaro M."/>
            <person name="Sun H."/>
            <person name="Tritt A."/>
            <person name="Yoshinaga Y."/>
            <person name="Zwiers L.-H."/>
            <person name="Turgeon B."/>
            <person name="Goodwin S."/>
            <person name="Spatafora J."/>
            <person name="Crous P."/>
            <person name="Grigoriev I."/>
        </authorList>
    </citation>
    <scope>NUCLEOTIDE SEQUENCE</scope>
    <source>
        <strain evidence="1">CBS 110217</strain>
    </source>
</reference>
<proteinExistence type="predicted"/>
<comment type="caution">
    <text evidence="1">The sequence shown here is derived from an EMBL/GenBank/DDBJ whole genome shotgun (WGS) entry which is preliminary data.</text>
</comment>
<keyword evidence="2" id="KW-1185">Reference proteome</keyword>
<dbReference type="AlphaFoldDB" id="A0A9P4HJ00"/>
<evidence type="ECO:0000313" key="1">
    <source>
        <dbReference type="EMBL" id="KAF2036055.1"/>
    </source>
</evidence>
<dbReference type="EMBL" id="ML978155">
    <property type="protein sequence ID" value="KAF2036055.1"/>
    <property type="molecule type" value="Genomic_DNA"/>
</dbReference>
<accession>A0A9P4HJ00</accession>
<dbReference type="Proteomes" id="UP000799777">
    <property type="component" value="Unassembled WGS sequence"/>
</dbReference>
<protein>
    <submittedName>
        <fullName evidence="1">Uncharacterized protein</fullName>
    </submittedName>
</protein>